<gene>
    <name evidence="1" type="ORF">OWV82_015931</name>
</gene>
<comment type="caution">
    <text evidence="1">The sequence shown here is derived from an EMBL/GenBank/DDBJ whole genome shotgun (WGS) entry which is preliminary data.</text>
</comment>
<sequence length="336" mass="37344">MPGGGTGLGYVTLSTIMDSNGSSSGRRVCVTGGEGFVGSWLIKKLLDKGFTVHTTLRPNLEQSKIHSRKAIRGCEYVFHVATAVQHTEGYQFKNIVEACVGAAEKIATFCVQSGTVKRLIYTSSVTCGSPLKEDGSGYKDFMDETCWTPLHHPLTLSTGYLKEYIESKMKSEKEIMRIGKNNNMEVVALGLGMVAGDTDLPYSFIPISVMGCLCQIADNEFIYKSVRDTEELLGKIPFVHIDDVCEAHIFCMEKPSISGSRFFCTNVFISSSEMANYYQQNYPDVHIKQEYLDVPTKEAVKWGGTKLEEKGFVYKHDMKKVLDDSFNCGKRTAFLP</sequence>
<accession>A0ACC1XSI1</accession>
<protein>
    <submittedName>
        <fullName evidence="1">Anthocyanidin reductase-like</fullName>
    </submittedName>
</protein>
<evidence type="ECO:0000313" key="2">
    <source>
        <dbReference type="Proteomes" id="UP001164539"/>
    </source>
</evidence>
<dbReference type="Proteomes" id="UP001164539">
    <property type="component" value="Chromosome 8"/>
</dbReference>
<name>A0ACC1XSI1_MELAZ</name>
<keyword evidence="2" id="KW-1185">Reference proteome</keyword>
<reference evidence="1 2" key="1">
    <citation type="journal article" date="2023" name="Science">
        <title>Complex scaffold remodeling in plant triterpene biosynthesis.</title>
        <authorList>
            <person name="De La Pena R."/>
            <person name="Hodgson H."/>
            <person name="Liu J.C."/>
            <person name="Stephenson M.J."/>
            <person name="Martin A.C."/>
            <person name="Owen C."/>
            <person name="Harkess A."/>
            <person name="Leebens-Mack J."/>
            <person name="Jimenez L.E."/>
            <person name="Osbourn A."/>
            <person name="Sattely E.S."/>
        </authorList>
    </citation>
    <scope>NUCLEOTIDE SEQUENCE [LARGE SCALE GENOMIC DNA]</scope>
    <source>
        <strain evidence="2">cv. JPN11</strain>
        <tissue evidence="1">Leaf</tissue>
    </source>
</reference>
<evidence type="ECO:0000313" key="1">
    <source>
        <dbReference type="EMBL" id="KAJ4713897.1"/>
    </source>
</evidence>
<organism evidence="1 2">
    <name type="scientific">Melia azedarach</name>
    <name type="common">Chinaberry tree</name>
    <dbReference type="NCBI Taxonomy" id="155640"/>
    <lineage>
        <taxon>Eukaryota</taxon>
        <taxon>Viridiplantae</taxon>
        <taxon>Streptophyta</taxon>
        <taxon>Embryophyta</taxon>
        <taxon>Tracheophyta</taxon>
        <taxon>Spermatophyta</taxon>
        <taxon>Magnoliopsida</taxon>
        <taxon>eudicotyledons</taxon>
        <taxon>Gunneridae</taxon>
        <taxon>Pentapetalae</taxon>
        <taxon>rosids</taxon>
        <taxon>malvids</taxon>
        <taxon>Sapindales</taxon>
        <taxon>Meliaceae</taxon>
        <taxon>Melia</taxon>
    </lineage>
</organism>
<dbReference type="EMBL" id="CM051401">
    <property type="protein sequence ID" value="KAJ4713897.1"/>
    <property type="molecule type" value="Genomic_DNA"/>
</dbReference>
<proteinExistence type="predicted"/>